<dbReference type="VEuPathDB" id="VectorBase:LOC119175544"/>
<dbReference type="PANTHER" id="PTHR33939:SF1">
    <property type="entry name" value="DUF4371 DOMAIN-CONTAINING PROTEIN"/>
    <property type="match status" value="1"/>
</dbReference>
<keyword evidence="2" id="KW-1185">Reference proteome</keyword>
<organism evidence="1 2">
    <name type="scientific">Rhipicephalus microplus</name>
    <name type="common">Cattle tick</name>
    <name type="synonym">Boophilus microplus</name>
    <dbReference type="NCBI Taxonomy" id="6941"/>
    <lineage>
        <taxon>Eukaryota</taxon>
        <taxon>Metazoa</taxon>
        <taxon>Ecdysozoa</taxon>
        <taxon>Arthropoda</taxon>
        <taxon>Chelicerata</taxon>
        <taxon>Arachnida</taxon>
        <taxon>Acari</taxon>
        <taxon>Parasitiformes</taxon>
        <taxon>Ixodida</taxon>
        <taxon>Ixodoidea</taxon>
        <taxon>Ixodidae</taxon>
        <taxon>Rhipicephalinae</taxon>
        <taxon>Rhipicephalus</taxon>
        <taxon>Boophilus</taxon>
    </lineage>
</organism>
<evidence type="ECO:0000313" key="1">
    <source>
        <dbReference type="EMBL" id="KAH8009764.1"/>
    </source>
</evidence>
<dbReference type="Gene3D" id="3.30.420.10">
    <property type="entry name" value="Ribonuclease H-like superfamily/Ribonuclease H"/>
    <property type="match status" value="1"/>
</dbReference>
<name>A0A9J6D6P9_RHIMP</name>
<dbReference type="PANTHER" id="PTHR33939">
    <property type="entry name" value="PROTEIN CBG22215"/>
    <property type="match status" value="1"/>
</dbReference>
<protein>
    <submittedName>
        <fullName evidence="1">Uncharacterized protein</fullName>
    </submittedName>
</protein>
<reference evidence="1" key="1">
    <citation type="journal article" date="2020" name="Cell">
        <title>Large-Scale Comparative Analyses of Tick Genomes Elucidate Their Genetic Diversity and Vector Capacities.</title>
        <authorList>
            <consortium name="Tick Genome and Microbiome Consortium (TIGMIC)"/>
            <person name="Jia N."/>
            <person name="Wang J."/>
            <person name="Shi W."/>
            <person name="Du L."/>
            <person name="Sun Y."/>
            <person name="Zhan W."/>
            <person name="Jiang J.F."/>
            <person name="Wang Q."/>
            <person name="Zhang B."/>
            <person name="Ji P."/>
            <person name="Bell-Sakyi L."/>
            <person name="Cui X.M."/>
            <person name="Yuan T.T."/>
            <person name="Jiang B.G."/>
            <person name="Yang W.F."/>
            <person name="Lam T.T."/>
            <person name="Chang Q.C."/>
            <person name="Ding S.J."/>
            <person name="Wang X.J."/>
            <person name="Zhu J.G."/>
            <person name="Ruan X.D."/>
            <person name="Zhao L."/>
            <person name="Wei J.T."/>
            <person name="Ye R.Z."/>
            <person name="Que T.C."/>
            <person name="Du C.H."/>
            <person name="Zhou Y.H."/>
            <person name="Cheng J.X."/>
            <person name="Dai P.F."/>
            <person name="Guo W.B."/>
            <person name="Han X.H."/>
            <person name="Huang E.J."/>
            <person name="Li L.F."/>
            <person name="Wei W."/>
            <person name="Gao Y.C."/>
            <person name="Liu J.Z."/>
            <person name="Shao H.Z."/>
            <person name="Wang X."/>
            <person name="Wang C.C."/>
            <person name="Yang T.C."/>
            <person name="Huo Q.B."/>
            <person name="Li W."/>
            <person name="Chen H.Y."/>
            <person name="Chen S.E."/>
            <person name="Zhou L.G."/>
            <person name="Ni X.B."/>
            <person name="Tian J.H."/>
            <person name="Sheng Y."/>
            <person name="Liu T."/>
            <person name="Pan Y.S."/>
            <person name="Xia L.Y."/>
            <person name="Li J."/>
            <person name="Zhao F."/>
            <person name="Cao W.C."/>
        </authorList>
    </citation>
    <scope>NUCLEOTIDE SEQUENCE</scope>
    <source>
        <strain evidence="1">Rmic-2018</strain>
    </source>
</reference>
<dbReference type="EMBL" id="JABSTU010000011">
    <property type="protein sequence ID" value="KAH8009764.1"/>
    <property type="molecule type" value="Genomic_DNA"/>
</dbReference>
<accession>A0A9J6D6P9</accession>
<proteinExistence type="predicted"/>
<evidence type="ECO:0000313" key="2">
    <source>
        <dbReference type="Proteomes" id="UP000821866"/>
    </source>
</evidence>
<dbReference type="Proteomes" id="UP000821866">
    <property type="component" value="Chromosome 9"/>
</dbReference>
<dbReference type="AlphaFoldDB" id="A0A9J6D6P9"/>
<sequence>MLLKVGFPLKKRYRNSLLIEATHIIQWGRKYLRQIKKVRGQGRLMLYTDETWVNAGHTVSRGWVNETIKSAEHAKKPNLMTGPPNLSDRRGRLIITHCGNEDGFITAAGEVFRAGKGTGDYHEEMHSAHYEEWFKEKLLLNLPPQGAIVLDNAPYYSVKLEL</sequence>
<dbReference type="InterPro" id="IPR036397">
    <property type="entry name" value="RNaseH_sf"/>
</dbReference>
<comment type="caution">
    <text evidence="1">The sequence shown here is derived from an EMBL/GenBank/DDBJ whole genome shotgun (WGS) entry which is preliminary data.</text>
</comment>
<dbReference type="GO" id="GO:0003676">
    <property type="term" value="F:nucleic acid binding"/>
    <property type="evidence" value="ECO:0007669"/>
    <property type="project" value="InterPro"/>
</dbReference>
<gene>
    <name evidence="1" type="ORF">HPB51_019079</name>
</gene>
<reference evidence="1" key="2">
    <citation type="submission" date="2021-09" db="EMBL/GenBank/DDBJ databases">
        <authorList>
            <person name="Jia N."/>
            <person name="Wang J."/>
            <person name="Shi W."/>
            <person name="Du L."/>
            <person name="Sun Y."/>
            <person name="Zhan W."/>
            <person name="Jiang J."/>
            <person name="Wang Q."/>
            <person name="Zhang B."/>
            <person name="Ji P."/>
            <person name="Sakyi L.B."/>
            <person name="Cui X."/>
            <person name="Yuan T."/>
            <person name="Jiang B."/>
            <person name="Yang W."/>
            <person name="Lam T.T.-Y."/>
            <person name="Chang Q."/>
            <person name="Ding S."/>
            <person name="Wang X."/>
            <person name="Zhu J."/>
            <person name="Ruan X."/>
            <person name="Zhao L."/>
            <person name="Wei J."/>
            <person name="Que T."/>
            <person name="Du C."/>
            <person name="Cheng J."/>
            <person name="Dai P."/>
            <person name="Han X."/>
            <person name="Huang E."/>
            <person name="Gao Y."/>
            <person name="Liu J."/>
            <person name="Shao H."/>
            <person name="Ye R."/>
            <person name="Li L."/>
            <person name="Wei W."/>
            <person name="Wang X."/>
            <person name="Wang C."/>
            <person name="Huo Q."/>
            <person name="Li W."/>
            <person name="Guo W."/>
            <person name="Chen H."/>
            <person name="Chen S."/>
            <person name="Zhou L."/>
            <person name="Zhou L."/>
            <person name="Ni X."/>
            <person name="Tian J."/>
            <person name="Zhou Y."/>
            <person name="Sheng Y."/>
            <person name="Liu T."/>
            <person name="Pan Y."/>
            <person name="Xia L."/>
            <person name="Li J."/>
            <person name="Zhao F."/>
            <person name="Cao W."/>
        </authorList>
    </citation>
    <scope>NUCLEOTIDE SEQUENCE</scope>
    <source>
        <strain evidence="1">Rmic-2018</strain>
        <tissue evidence="1">Larvae</tissue>
    </source>
</reference>